<proteinExistence type="predicted"/>
<dbReference type="AlphaFoldDB" id="A0AA35P6H8"/>
<dbReference type="Proteomes" id="UP001178461">
    <property type="component" value="Chromosome 5"/>
</dbReference>
<keyword evidence="3" id="KW-1185">Reference proteome</keyword>
<dbReference type="EMBL" id="OX395130">
    <property type="protein sequence ID" value="CAI5774715.1"/>
    <property type="molecule type" value="Genomic_DNA"/>
</dbReference>
<evidence type="ECO:0000313" key="3">
    <source>
        <dbReference type="Proteomes" id="UP001178461"/>
    </source>
</evidence>
<evidence type="ECO:0000313" key="2">
    <source>
        <dbReference type="EMBL" id="CAI5774715.1"/>
    </source>
</evidence>
<gene>
    <name evidence="2" type="ORF">PODLI_1B006636</name>
</gene>
<sequence>MLFFGTTKIRIQSAAKEPHLRSFSNLAAEAHGSQPPASTSTLGNVVAEAWQHPAASLYRSPLGAAKDYESQEAPRPSGNYGRTVDGRTNILADGSL</sequence>
<protein>
    <submittedName>
        <fullName evidence="2">Uncharacterized protein</fullName>
    </submittedName>
</protein>
<accession>A0AA35P6H8</accession>
<feature type="region of interest" description="Disordered" evidence="1">
    <location>
        <begin position="61"/>
        <end position="96"/>
    </location>
</feature>
<organism evidence="2 3">
    <name type="scientific">Podarcis lilfordi</name>
    <name type="common">Lilford's wall lizard</name>
    <dbReference type="NCBI Taxonomy" id="74358"/>
    <lineage>
        <taxon>Eukaryota</taxon>
        <taxon>Metazoa</taxon>
        <taxon>Chordata</taxon>
        <taxon>Craniata</taxon>
        <taxon>Vertebrata</taxon>
        <taxon>Euteleostomi</taxon>
        <taxon>Lepidosauria</taxon>
        <taxon>Squamata</taxon>
        <taxon>Bifurcata</taxon>
        <taxon>Unidentata</taxon>
        <taxon>Episquamata</taxon>
        <taxon>Laterata</taxon>
        <taxon>Lacertibaenia</taxon>
        <taxon>Lacertidae</taxon>
        <taxon>Podarcis</taxon>
    </lineage>
</organism>
<evidence type="ECO:0000256" key="1">
    <source>
        <dbReference type="SAM" id="MobiDB-lite"/>
    </source>
</evidence>
<reference evidence="2" key="1">
    <citation type="submission" date="2022-12" db="EMBL/GenBank/DDBJ databases">
        <authorList>
            <person name="Alioto T."/>
            <person name="Alioto T."/>
            <person name="Gomez Garrido J."/>
        </authorList>
    </citation>
    <scope>NUCLEOTIDE SEQUENCE</scope>
</reference>
<name>A0AA35P6H8_9SAUR</name>